<name>A0A7T8K8H3_CALRO</name>
<dbReference type="Proteomes" id="UP000595437">
    <property type="component" value="Chromosome 7"/>
</dbReference>
<feature type="region of interest" description="Disordered" evidence="1">
    <location>
        <begin position="166"/>
        <end position="189"/>
    </location>
</feature>
<dbReference type="PANTHER" id="PTHR46060:SF1">
    <property type="entry name" value="MARINER MOS1 TRANSPOSASE-LIKE PROTEIN"/>
    <property type="match status" value="1"/>
</dbReference>
<feature type="compositionally biased region" description="Acidic residues" evidence="1">
    <location>
        <begin position="177"/>
        <end position="187"/>
    </location>
</feature>
<evidence type="ECO:0000313" key="3">
    <source>
        <dbReference type="Proteomes" id="UP000595437"/>
    </source>
</evidence>
<dbReference type="Pfam" id="PF13565">
    <property type="entry name" value="HTH_32"/>
    <property type="match status" value="1"/>
</dbReference>
<sequence>METPDFRSYFLIRFKLARTINEIHRDLLSTFPDSCPGLSTLQRWHTEFDKGVFALEKKTRPGRPRETRTEENVARVKRLVEDNPRMTTRQVDAEVSLPSTTVSRLLTEDLGLRNLLSVLVPHQLSEANKTQRVKCCQDLLKLFQDHGEDFLGSHLLVQDTEASLGGAHGGPVLDPPCETDSEEDDDSDGVHLQAEAVSITALPAGTTADRNTMIEYLRTTGKRFFSLKKDKIRLKDCLLMWDNARPHTATDTREFLTRRDVEMVKQSPYSPDLNLCDRFLFRKDEFGGHEEATLAVQRAMRRVSEDKLYDQLRKLRGHCHDVIAVGGDYVY</sequence>
<protein>
    <submittedName>
        <fullName evidence="2">Transposase</fullName>
    </submittedName>
</protein>
<dbReference type="EMBL" id="CP045896">
    <property type="protein sequence ID" value="QQP50108.1"/>
    <property type="molecule type" value="Genomic_DNA"/>
</dbReference>
<keyword evidence="3" id="KW-1185">Reference proteome</keyword>
<organism evidence="2 3">
    <name type="scientific">Caligus rogercresseyi</name>
    <name type="common">Sea louse</name>
    <dbReference type="NCBI Taxonomy" id="217165"/>
    <lineage>
        <taxon>Eukaryota</taxon>
        <taxon>Metazoa</taxon>
        <taxon>Ecdysozoa</taxon>
        <taxon>Arthropoda</taxon>
        <taxon>Crustacea</taxon>
        <taxon>Multicrustacea</taxon>
        <taxon>Hexanauplia</taxon>
        <taxon>Copepoda</taxon>
        <taxon>Siphonostomatoida</taxon>
        <taxon>Caligidae</taxon>
        <taxon>Caligus</taxon>
    </lineage>
</organism>
<dbReference type="AlphaFoldDB" id="A0A7T8K8H3"/>
<dbReference type="GO" id="GO:0003676">
    <property type="term" value="F:nucleic acid binding"/>
    <property type="evidence" value="ECO:0007669"/>
    <property type="project" value="InterPro"/>
</dbReference>
<gene>
    <name evidence="2" type="ORF">FKW44_011000</name>
</gene>
<dbReference type="Gene3D" id="3.30.420.10">
    <property type="entry name" value="Ribonuclease H-like superfamily/Ribonuclease H"/>
    <property type="match status" value="1"/>
</dbReference>
<dbReference type="InterPro" id="IPR052709">
    <property type="entry name" value="Transposase-MT_Hybrid"/>
</dbReference>
<accession>A0A7T8K8H3</accession>
<evidence type="ECO:0000313" key="2">
    <source>
        <dbReference type="EMBL" id="QQP50108.1"/>
    </source>
</evidence>
<reference evidence="3" key="1">
    <citation type="submission" date="2021-01" db="EMBL/GenBank/DDBJ databases">
        <title>Caligus Genome Assembly.</title>
        <authorList>
            <person name="Gallardo-Escarate C."/>
        </authorList>
    </citation>
    <scope>NUCLEOTIDE SEQUENCE [LARGE SCALE GENOMIC DNA]</scope>
</reference>
<dbReference type="PANTHER" id="PTHR46060">
    <property type="entry name" value="MARINER MOS1 TRANSPOSASE-LIKE PROTEIN"/>
    <property type="match status" value="1"/>
</dbReference>
<dbReference type="Gene3D" id="1.10.10.1450">
    <property type="match status" value="1"/>
</dbReference>
<dbReference type="InterPro" id="IPR036397">
    <property type="entry name" value="RNaseH_sf"/>
</dbReference>
<evidence type="ECO:0000256" key="1">
    <source>
        <dbReference type="SAM" id="MobiDB-lite"/>
    </source>
</evidence>
<proteinExistence type="predicted"/>